<feature type="transmembrane region" description="Helical" evidence="5">
    <location>
        <begin position="28"/>
        <end position="49"/>
    </location>
</feature>
<dbReference type="SUPFAM" id="SSF103481">
    <property type="entry name" value="Multidrug resistance efflux transporter EmrE"/>
    <property type="match status" value="1"/>
</dbReference>
<evidence type="ECO:0000256" key="2">
    <source>
        <dbReference type="ARBA" id="ARBA00022692"/>
    </source>
</evidence>
<name>A0A2V1D7D1_9PLEO</name>
<dbReference type="InterPro" id="IPR037185">
    <property type="entry name" value="EmrE-like"/>
</dbReference>
<dbReference type="OrthoDB" id="306876at2759"/>
<feature type="transmembrane region" description="Helical" evidence="5">
    <location>
        <begin position="86"/>
        <end position="105"/>
    </location>
</feature>
<evidence type="ECO:0000313" key="6">
    <source>
        <dbReference type="EMBL" id="PVH94000.1"/>
    </source>
</evidence>
<feature type="transmembrane region" description="Helical" evidence="5">
    <location>
        <begin position="206"/>
        <end position="226"/>
    </location>
</feature>
<dbReference type="Proteomes" id="UP000244855">
    <property type="component" value="Unassembled WGS sequence"/>
</dbReference>
<keyword evidence="7" id="KW-1185">Reference proteome</keyword>
<evidence type="ECO:0000313" key="7">
    <source>
        <dbReference type="Proteomes" id="UP000244855"/>
    </source>
</evidence>
<organism evidence="6 7">
    <name type="scientific">Periconia macrospinosa</name>
    <dbReference type="NCBI Taxonomy" id="97972"/>
    <lineage>
        <taxon>Eukaryota</taxon>
        <taxon>Fungi</taxon>
        <taxon>Dikarya</taxon>
        <taxon>Ascomycota</taxon>
        <taxon>Pezizomycotina</taxon>
        <taxon>Dothideomycetes</taxon>
        <taxon>Pleosporomycetidae</taxon>
        <taxon>Pleosporales</taxon>
        <taxon>Massarineae</taxon>
        <taxon>Periconiaceae</taxon>
        <taxon>Periconia</taxon>
    </lineage>
</organism>
<protein>
    <recommendedName>
        <fullName evidence="8">EamA domain-containing protein</fullName>
    </recommendedName>
</protein>
<feature type="transmembrane region" description="Helical" evidence="5">
    <location>
        <begin position="174"/>
        <end position="194"/>
    </location>
</feature>
<dbReference type="PANTHER" id="PTHR22911">
    <property type="entry name" value="ACYL-MALONYL CONDENSING ENZYME-RELATED"/>
    <property type="match status" value="1"/>
</dbReference>
<evidence type="ECO:0008006" key="8">
    <source>
        <dbReference type="Google" id="ProtNLM"/>
    </source>
</evidence>
<evidence type="ECO:0000256" key="5">
    <source>
        <dbReference type="SAM" id="Phobius"/>
    </source>
</evidence>
<keyword evidence="2 5" id="KW-0812">Transmembrane</keyword>
<gene>
    <name evidence="6" type="ORF">DM02DRAFT_634090</name>
</gene>
<keyword evidence="4 5" id="KW-0472">Membrane</keyword>
<comment type="subcellular location">
    <subcellularLocation>
        <location evidence="1">Membrane</location>
        <topology evidence="1">Multi-pass membrane protein</topology>
    </subcellularLocation>
</comment>
<reference evidence="6 7" key="1">
    <citation type="journal article" date="2018" name="Sci. Rep.">
        <title>Comparative genomics provides insights into the lifestyle and reveals functional heterogeneity of dark septate endophytic fungi.</title>
        <authorList>
            <person name="Knapp D.G."/>
            <person name="Nemeth J.B."/>
            <person name="Barry K."/>
            <person name="Hainaut M."/>
            <person name="Henrissat B."/>
            <person name="Johnson J."/>
            <person name="Kuo A."/>
            <person name="Lim J.H.P."/>
            <person name="Lipzen A."/>
            <person name="Nolan M."/>
            <person name="Ohm R.A."/>
            <person name="Tamas L."/>
            <person name="Grigoriev I.V."/>
            <person name="Spatafora J.W."/>
            <person name="Nagy L.G."/>
            <person name="Kovacs G.M."/>
        </authorList>
    </citation>
    <scope>NUCLEOTIDE SEQUENCE [LARGE SCALE GENOMIC DNA]</scope>
    <source>
        <strain evidence="6 7">DSE2036</strain>
    </source>
</reference>
<dbReference type="GO" id="GO:0016020">
    <property type="term" value="C:membrane"/>
    <property type="evidence" value="ECO:0007669"/>
    <property type="project" value="UniProtKB-SubCell"/>
</dbReference>
<accession>A0A2V1D7D1</accession>
<feature type="transmembrane region" description="Helical" evidence="5">
    <location>
        <begin position="294"/>
        <end position="313"/>
    </location>
</feature>
<dbReference type="AlphaFoldDB" id="A0A2V1D7D1"/>
<feature type="transmembrane region" description="Helical" evidence="5">
    <location>
        <begin position="137"/>
        <end position="154"/>
    </location>
</feature>
<feature type="transmembrane region" description="Helical" evidence="5">
    <location>
        <begin position="238"/>
        <end position="258"/>
    </location>
</feature>
<dbReference type="PANTHER" id="PTHR22911:SF6">
    <property type="entry name" value="SOLUTE CARRIER FAMILY 35 MEMBER G1"/>
    <property type="match status" value="1"/>
</dbReference>
<evidence type="ECO:0000256" key="3">
    <source>
        <dbReference type="ARBA" id="ARBA00022989"/>
    </source>
</evidence>
<proteinExistence type="predicted"/>
<keyword evidence="3 5" id="KW-1133">Transmembrane helix</keyword>
<sequence>MAYPLASQRSKTQASQHVSQDSNGATKYLFWFLLFAAQVASYVSPIQVLNTRMLITVGLCFFWDWQSKSTTQAWDASESTVIRRLLVIRCLAGTVSAISFYYALLHLELPQVITVYLLGPLIAYLLASIVKGVEVKALSCLRIAMAMAGAGLIVQQTFVTQSHDSSESEAHTRLLGFSIAIAGAMANGIVYVSLQAMGPSIELRYQVKWFAIFVANITSIMPFATSNPSFQFRADLNLKAWILNFSIGLLGFLMEVFTAGGFQGNDCVDAAQMTYIQPLLALVFEWAFRGNRPTSLALFGSTIVLGSAIIMLISAVHHKPKQITADCGEEKNRLLVSTEIYE</sequence>
<feature type="transmembrane region" description="Helical" evidence="5">
    <location>
        <begin position="111"/>
        <end position="130"/>
    </location>
</feature>
<dbReference type="EMBL" id="KZ805556">
    <property type="protein sequence ID" value="PVH94000.1"/>
    <property type="molecule type" value="Genomic_DNA"/>
</dbReference>
<evidence type="ECO:0000256" key="4">
    <source>
        <dbReference type="ARBA" id="ARBA00023136"/>
    </source>
</evidence>
<evidence type="ECO:0000256" key="1">
    <source>
        <dbReference type="ARBA" id="ARBA00004141"/>
    </source>
</evidence>